<accession>A0A9W9FJX5</accession>
<evidence type="ECO:0000313" key="1">
    <source>
        <dbReference type="EMBL" id="KAJ5101576.1"/>
    </source>
</evidence>
<protein>
    <submittedName>
        <fullName evidence="1">Uncharacterized protein</fullName>
    </submittedName>
</protein>
<dbReference type="RefSeq" id="XP_056512407.1">
    <property type="nucleotide sequence ID" value="XM_056654380.1"/>
</dbReference>
<dbReference type="Proteomes" id="UP001141434">
    <property type="component" value="Unassembled WGS sequence"/>
</dbReference>
<evidence type="ECO:0000313" key="2">
    <source>
        <dbReference type="Proteomes" id="UP001141434"/>
    </source>
</evidence>
<dbReference type="OrthoDB" id="3796275at2759"/>
<sequence length="147" mass="16840">MIVSPQSIIVITWLEPMGGLKATRPVPSHWETTFCYHNFHKRKSNHSLNGCYITIKNAGATIKNDQTRGNRYGFFSTYQHNVFLKQERVNDRWTLFYSAVIQDMPTESAMGLTVRQCFFFLGVAGSQALPESNSTPDTLWWKDVTKS</sequence>
<name>A0A9W9FJX5_9EURO</name>
<reference evidence="1" key="1">
    <citation type="submission" date="2022-11" db="EMBL/GenBank/DDBJ databases">
        <authorList>
            <person name="Petersen C."/>
        </authorList>
    </citation>
    <scope>NUCLEOTIDE SEQUENCE</scope>
    <source>
        <strain evidence="1">IBT 34128</strain>
    </source>
</reference>
<proteinExistence type="predicted"/>
<gene>
    <name evidence="1" type="ORF">NUU61_003798</name>
</gene>
<dbReference type="EMBL" id="JAPMSZ010000005">
    <property type="protein sequence ID" value="KAJ5101576.1"/>
    <property type="molecule type" value="Genomic_DNA"/>
</dbReference>
<organism evidence="1 2">
    <name type="scientific">Penicillium alfredii</name>
    <dbReference type="NCBI Taxonomy" id="1506179"/>
    <lineage>
        <taxon>Eukaryota</taxon>
        <taxon>Fungi</taxon>
        <taxon>Dikarya</taxon>
        <taxon>Ascomycota</taxon>
        <taxon>Pezizomycotina</taxon>
        <taxon>Eurotiomycetes</taxon>
        <taxon>Eurotiomycetidae</taxon>
        <taxon>Eurotiales</taxon>
        <taxon>Aspergillaceae</taxon>
        <taxon>Penicillium</taxon>
    </lineage>
</organism>
<comment type="caution">
    <text evidence="1">The sequence shown here is derived from an EMBL/GenBank/DDBJ whole genome shotgun (WGS) entry which is preliminary data.</text>
</comment>
<dbReference type="AlphaFoldDB" id="A0A9W9FJX5"/>
<reference evidence="1" key="2">
    <citation type="journal article" date="2023" name="IMA Fungus">
        <title>Comparative genomic study of the Penicillium genus elucidates a diverse pangenome and 15 lateral gene transfer events.</title>
        <authorList>
            <person name="Petersen C."/>
            <person name="Sorensen T."/>
            <person name="Nielsen M.R."/>
            <person name="Sondergaard T.E."/>
            <person name="Sorensen J.L."/>
            <person name="Fitzpatrick D.A."/>
            <person name="Frisvad J.C."/>
            <person name="Nielsen K.L."/>
        </authorList>
    </citation>
    <scope>NUCLEOTIDE SEQUENCE</scope>
    <source>
        <strain evidence="1">IBT 34128</strain>
    </source>
</reference>
<keyword evidence="2" id="KW-1185">Reference proteome</keyword>
<dbReference type="GeneID" id="81393548"/>